<feature type="region of interest" description="Disordered" evidence="1">
    <location>
        <begin position="45"/>
        <end position="69"/>
    </location>
</feature>
<dbReference type="AlphaFoldDB" id="A0A822ZW44"/>
<evidence type="ECO:0000256" key="1">
    <source>
        <dbReference type="SAM" id="MobiDB-lite"/>
    </source>
</evidence>
<dbReference type="EMBL" id="DUZY01000008">
    <property type="protein sequence ID" value="DAD47489.1"/>
    <property type="molecule type" value="Genomic_DNA"/>
</dbReference>
<comment type="caution">
    <text evidence="2">The sequence shown here is derived from an EMBL/GenBank/DDBJ whole genome shotgun (WGS) entry which is preliminary data.</text>
</comment>
<proteinExistence type="predicted"/>
<evidence type="ECO:0000313" key="3">
    <source>
        <dbReference type="Proteomes" id="UP000607653"/>
    </source>
</evidence>
<organism evidence="2 3">
    <name type="scientific">Nelumbo nucifera</name>
    <name type="common">Sacred lotus</name>
    <dbReference type="NCBI Taxonomy" id="4432"/>
    <lineage>
        <taxon>Eukaryota</taxon>
        <taxon>Viridiplantae</taxon>
        <taxon>Streptophyta</taxon>
        <taxon>Embryophyta</taxon>
        <taxon>Tracheophyta</taxon>
        <taxon>Spermatophyta</taxon>
        <taxon>Magnoliopsida</taxon>
        <taxon>Proteales</taxon>
        <taxon>Nelumbonaceae</taxon>
        <taxon>Nelumbo</taxon>
    </lineage>
</organism>
<protein>
    <submittedName>
        <fullName evidence="2">Uncharacterized protein</fullName>
    </submittedName>
</protein>
<reference evidence="2 3" key="1">
    <citation type="journal article" date="2020" name="Mol. Biol. Evol.">
        <title>Distinct Expression and Methylation Patterns for Genes with Different Fates following a Single Whole-Genome Duplication in Flowering Plants.</title>
        <authorList>
            <person name="Shi T."/>
            <person name="Rahmani R.S."/>
            <person name="Gugger P.F."/>
            <person name="Wang M."/>
            <person name="Li H."/>
            <person name="Zhang Y."/>
            <person name="Li Z."/>
            <person name="Wang Q."/>
            <person name="Van de Peer Y."/>
            <person name="Marchal K."/>
            <person name="Chen J."/>
        </authorList>
    </citation>
    <scope>NUCLEOTIDE SEQUENCE [LARGE SCALE GENOMIC DNA]</scope>
    <source>
        <tissue evidence="2">Leaf</tissue>
    </source>
</reference>
<accession>A0A822ZW44</accession>
<keyword evidence="3" id="KW-1185">Reference proteome</keyword>
<sequence length="181" mass="20583">MLILVLAKRSQFQHHQRFSSLWTSDFVVRSEILLPRFLRKQKENNYRKKEQAAGDLKNQNPYHPPTRMLQPYSGSQCGNNGHNSHTCSEVVAAFESTGGFMLLSVQVTEGLICKTKPSSAPALELVLEFKLILRHVGRLECIAPLSLLRSPCRTPSEFRCGQKKNWMRGASLFNLHKQNFG</sequence>
<evidence type="ECO:0000313" key="2">
    <source>
        <dbReference type="EMBL" id="DAD47489.1"/>
    </source>
</evidence>
<gene>
    <name evidence="2" type="ORF">HUJ06_017426</name>
</gene>
<dbReference type="Proteomes" id="UP000607653">
    <property type="component" value="Unassembled WGS sequence"/>
</dbReference>
<name>A0A822ZW44_NELNU</name>